<dbReference type="PANTHER" id="PTHR35802:SF1">
    <property type="entry name" value="PROTEASE SYNTHASE AND SPORULATION PROTEIN PAI 2"/>
    <property type="match status" value="1"/>
</dbReference>
<comment type="caution">
    <text evidence="1">The sequence shown here is derived from an EMBL/GenBank/DDBJ whole genome shotgun (WGS) entry which is preliminary data.</text>
</comment>
<dbReference type="Gene3D" id="2.30.110.10">
    <property type="entry name" value="Electron Transport, Fmn-binding Protein, Chain A"/>
    <property type="match status" value="1"/>
</dbReference>
<dbReference type="AlphaFoldDB" id="C4WNT6"/>
<proteinExistence type="predicted"/>
<evidence type="ECO:0008006" key="3">
    <source>
        <dbReference type="Google" id="ProtNLM"/>
    </source>
</evidence>
<dbReference type="InterPro" id="IPR007396">
    <property type="entry name" value="TR_PAI2-type"/>
</dbReference>
<name>C4WNT6_9HYPH</name>
<accession>C4WNT6</accession>
<evidence type="ECO:0000313" key="1">
    <source>
        <dbReference type="EMBL" id="EEQ94013.1"/>
    </source>
</evidence>
<gene>
    <name evidence="1" type="ORF">OINT_2001213</name>
</gene>
<dbReference type="SUPFAM" id="SSF50475">
    <property type="entry name" value="FMN-binding split barrel"/>
    <property type="match status" value="1"/>
</dbReference>
<dbReference type="Pfam" id="PF04299">
    <property type="entry name" value="FMN_bind_2"/>
    <property type="match status" value="1"/>
</dbReference>
<reference evidence="1 2" key="1">
    <citation type="submission" date="2009-05" db="EMBL/GenBank/DDBJ databases">
        <authorList>
            <person name="Setubal J.C."/>
            <person name="Boyle S."/>
            <person name="Crasta O.R."/>
            <person name="Gillespie J.J."/>
            <person name="Kenyon R.W."/>
            <person name="Lu J."/>
            <person name="Mane S."/>
            <person name="Nagrani S."/>
            <person name="Shallom J.M."/>
            <person name="Shallom S."/>
            <person name="Shukla M."/>
            <person name="Snyder E.E."/>
            <person name="Sobral B.W."/>
            <person name="Wattam A.R."/>
            <person name="Will R."/>
            <person name="Williams K."/>
            <person name="Yoo H."/>
            <person name="Munk C."/>
            <person name="Tapia R."/>
            <person name="Green L."/>
            <person name="Rogers Y."/>
            <person name="Detter J.C."/>
            <person name="Bruce D."/>
            <person name="Brettin T.S."/>
            <person name="Tsolis R."/>
        </authorList>
    </citation>
    <scope>NUCLEOTIDE SEQUENCE [LARGE SCALE GENOMIC DNA]</scope>
    <source>
        <strain evidence="1 2">LMG 3301</strain>
    </source>
</reference>
<dbReference type="RefSeq" id="WP_006469353.1">
    <property type="nucleotide sequence ID" value="NZ_ACQA01000002.1"/>
</dbReference>
<dbReference type="EMBL" id="ACQA01000002">
    <property type="protein sequence ID" value="EEQ94013.1"/>
    <property type="molecule type" value="Genomic_DNA"/>
</dbReference>
<evidence type="ECO:0000313" key="2">
    <source>
        <dbReference type="Proteomes" id="UP000004386"/>
    </source>
</evidence>
<sequence>MLYTKPYFQPSDMTEVFDLVDRMVLGTLITSHEDGVAISHPVFVMDRTRGENGTLVSHVAASNDHVEFLKRGLPSIAILMDAGHYVSSSWYPGCPERDSAPTWSFMVAHIHGTPKILSEAATAKHLQELVKHMEKGRDKPWQMKELGPRWSGAASAQYCRLRNAY</sequence>
<organism evidence="1 2">
    <name type="scientific">Brucella intermedia LMG 3301</name>
    <dbReference type="NCBI Taxonomy" id="641118"/>
    <lineage>
        <taxon>Bacteria</taxon>
        <taxon>Pseudomonadati</taxon>
        <taxon>Pseudomonadota</taxon>
        <taxon>Alphaproteobacteria</taxon>
        <taxon>Hyphomicrobiales</taxon>
        <taxon>Brucellaceae</taxon>
        <taxon>Brucella/Ochrobactrum group</taxon>
        <taxon>Brucella</taxon>
    </lineage>
</organism>
<dbReference type="Proteomes" id="UP000004386">
    <property type="component" value="Unassembled WGS sequence"/>
</dbReference>
<dbReference type="HOGENOM" id="CLU_1609141_0_0_5"/>
<dbReference type="InterPro" id="IPR012349">
    <property type="entry name" value="Split_barrel_FMN-bd"/>
</dbReference>
<dbReference type="PANTHER" id="PTHR35802">
    <property type="entry name" value="PROTEASE SYNTHASE AND SPORULATION PROTEIN PAI 2"/>
    <property type="match status" value="1"/>
</dbReference>
<protein>
    <recommendedName>
        <fullName evidence="3">FMN-binding negative transcriptional regulator</fullName>
    </recommendedName>
</protein>